<dbReference type="Pfam" id="PF13432">
    <property type="entry name" value="TPR_16"/>
    <property type="match status" value="1"/>
</dbReference>
<dbReference type="InterPro" id="IPR017560">
    <property type="entry name" value="Cyt_c_biogenesis_CcmI"/>
</dbReference>
<accession>A0ABV7G2T8</accession>
<evidence type="ECO:0000313" key="3">
    <source>
        <dbReference type="Proteomes" id="UP001595593"/>
    </source>
</evidence>
<evidence type="ECO:0000256" key="1">
    <source>
        <dbReference type="ARBA" id="ARBA00022748"/>
    </source>
</evidence>
<dbReference type="RefSeq" id="WP_379595428.1">
    <property type="nucleotide sequence ID" value="NZ_JBHRTN010000008.1"/>
</dbReference>
<keyword evidence="3" id="KW-1185">Reference proteome</keyword>
<keyword evidence="1" id="KW-0201">Cytochrome c-type biogenesis</keyword>
<evidence type="ECO:0000313" key="2">
    <source>
        <dbReference type="EMBL" id="MFC3125006.1"/>
    </source>
</evidence>
<dbReference type="NCBIfam" id="TIGR03142">
    <property type="entry name" value="cytochro_ccmI"/>
    <property type="match status" value="1"/>
</dbReference>
<proteinExistence type="predicted"/>
<dbReference type="InterPro" id="IPR011990">
    <property type="entry name" value="TPR-like_helical_dom_sf"/>
</dbReference>
<sequence>MIWVLFLALAALVLAPLGFALFRPARTTGRAEADLALYRAQLAELDRERAAGRLEEAAHRAATVEVQRRLLAAPERGVEGKQGGGAAILAASVFLIPALGLGLYLWGGHPGIPAAPLVERQEAAARDDALLGQLRARLEQTSPGTEAYRQGWILLGNAERGRGRLDAAAQAWDRALASRFDPALAAEMADLRIQQGETDAASALLARALQQDPADPRLRYLTGLAEARAGRNANARSTWRALLAESPQDAPWRALLERQLQDLP</sequence>
<comment type="caution">
    <text evidence="2">The sequence shown here is derived from an EMBL/GenBank/DDBJ whole genome shotgun (WGS) entry which is preliminary data.</text>
</comment>
<reference evidence="3" key="1">
    <citation type="journal article" date="2019" name="Int. J. Syst. Evol. Microbiol.">
        <title>The Global Catalogue of Microorganisms (GCM) 10K type strain sequencing project: providing services to taxonomists for standard genome sequencing and annotation.</title>
        <authorList>
            <consortium name="The Broad Institute Genomics Platform"/>
            <consortium name="The Broad Institute Genome Sequencing Center for Infectious Disease"/>
            <person name="Wu L."/>
            <person name="Ma J."/>
        </authorList>
    </citation>
    <scope>NUCLEOTIDE SEQUENCE [LARGE SCALE GENOMIC DNA]</scope>
    <source>
        <strain evidence="3">KCTC 52094</strain>
    </source>
</reference>
<gene>
    <name evidence="2" type="primary">ccmI</name>
    <name evidence="2" type="ORF">ACFOD4_08035</name>
</gene>
<dbReference type="EMBL" id="JBHRTN010000008">
    <property type="protein sequence ID" value="MFC3125006.1"/>
    <property type="molecule type" value="Genomic_DNA"/>
</dbReference>
<dbReference type="SUPFAM" id="SSF48452">
    <property type="entry name" value="TPR-like"/>
    <property type="match status" value="1"/>
</dbReference>
<name>A0ABV7G2T8_9PROT</name>
<protein>
    <submittedName>
        <fullName evidence="2">C-type cytochrome biogenesis protein CcmI</fullName>
    </submittedName>
</protein>
<dbReference type="Gene3D" id="1.25.40.10">
    <property type="entry name" value="Tetratricopeptide repeat domain"/>
    <property type="match status" value="1"/>
</dbReference>
<organism evidence="2 3">
    <name type="scientific">Teichococcus globiformis</name>
    <dbReference type="NCBI Taxonomy" id="2307229"/>
    <lineage>
        <taxon>Bacteria</taxon>
        <taxon>Pseudomonadati</taxon>
        <taxon>Pseudomonadota</taxon>
        <taxon>Alphaproteobacteria</taxon>
        <taxon>Acetobacterales</taxon>
        <taxon>Roseomonadaceae</taxon>
        <taxon>Roseomonas</taxon>
    </lineage>
</organism>
<dbReference type="Proteomes" id="UP001595593">
    <property type="component" value="Unassembled WGS sequence"/>
</dbReference>